<dbReference type="GO" id="GO:0022857">
    <property type="term" value="F:transmembrane transporter activity"/>
    <property type="evidence" value="ECO:0007669"/>
    <property type="project" value="InterPro"/>
</dbReference>
<dbReference type="InterPro" id="IPR020846">
    <property type="entry name" value="MFS_dom"/>
</dbReference>
<dbReference type="InterPro" id="IPR036259">
    <property type="entry name" value="MFS_trans_sf"/>
</dbReference>
<organism evidence="8 9">
    <name type="scientific">Hyaloscypha variabilis (strain UAMH 11265 / GT02V1 / F)</name>
    <name type="common">Meliniomyces variabilis</name>
    <dbReference type="NCBI Taxonomy" id="1149755"/>
    <lineage>
        <taxon>Eukaryota</taxon>
        <taxon>Fungi</taxon>
        <taxon>Dikarya</taxon>
        <taxon>Ascomycota</taxon>
        <taxon>Pezizomycotina</taxon>
        <taxon>Leotiomycetes</taxon>
        <taxon>Helotiales</taxon>
        <taxon>Hyaloscyphaceae</taxon>
        <taxon>Hyaloscypha</taxon>
        <taxon>Hyaloscypha variabilis</taxon>
    </lineage>
</organism>
<evidence type="ECO:0000259" key="7">
    <source>
        <dbReference type="PROSITE" id="PS50850"/>
    </source>
</evidence>
<dbReference type="SUPFAM" id="SSF103473">
    <property type="entry name" value="MFS general substrate transporter"/>
    <property type="match status" value="1"/>
</dbReference>
<dbReference type="InterPro" id="IPR011701">
    <property type="entry name" value="MFS"/>
</dbReference>
<reference evidence="8 9" key="1">
    <citation type="submission" date="2016-04" db="EMBL/GenBank/DDBJ databases">
        <title>A degradative enzymes factory behind the ericoid mycorrhizal symbiosis.</title>
        <authorList>
            <consortium name="DOE Joint Genome Institute"/>
            <person name="Martino E."/>
            <person name="Morin E."/>
            <person name="Grelet G."/>
            <person name="Kuo A."/>
            <person name="Kohler A."/>
            <person name="Daghino S."/>
            <person name="Barry K."/>
            <person name="Choi C."/>
            <person name="Cichocki N."/>
            <person name="Clum A."/>
            <person name="Copeland A."/>
            <person name="Hainaut M."/>
            <person name="Haridas S."/>
            <person name="Labutti K."/>
            <person name="Lindquist E."/>
            <person name="Lipzen A."/>
            <person name="Khouja H.-R."/>
            <person name="Murat C."/>
            <person name="Ohm R."/>
            <person name="Olson A."/>
            <person name="Spatafora J."/>
            <person name="Veneault-Fourrey C."/>
            <person name="Henrissat B."/>
            <person name="Grigoriev I."/>
            <person name="Martin F."/>
            <person name="Perotto S."/>
        </authorList>
    </citation>
    <scope>NUCLEOTIDE SEQUENCE [LARGE SCALE GENOMIC DNA]</scope>
    <source>
        <strain evidence="8 9">F</strain>
    </source>
</reference>
<dbReference type="Gene3D" id="1.20.1250.20">
    <property type="entry name" value="MFS general substrate transporter like domains"/>
    <property type="match status" value="1"/>
</dbReference>
<keyword evidence="4 6" id="KW-0472">Membrane</keyword>
<feature type="transmembrane region" description="Helical" evidence="6">
    <location>
        <begin position="76"/>
        <end position="97"/>
    </location>
</feature>
<keyword evidence="2 6" id="KW-0812">Transmembrane</keyword>
<dbReference type="AlphaFoldDB" id="A0A2J6QYL3"/>
<dbReference type="GO" id="GO:0016020">
    <property type="term" value="C:membrane"/>
    <property type="evidence" value="ECO:0007669"/>
    <property type="project" value="UniProtKB-SubCell"/>
</dbReference>
<feature type="transmembrane region" description="Helical" evidence="6">
    <location>
        <begin position="467"/>
        <end position="487"/>
    </location>
</feature>
<feature type="domain" description="Major facilitator superfamily (MFS) profile" evidence="7">
    <location>
        <begin position="78"/>
        <end position="540"/>
    </location>
</feature>
<feature type="transmembrane region" description="Helical" evidence="6">
    <location>
        <begin position="356"/>
        <end position="376"/>
    </location>
</feature>
<feature type="transmembrane region" description="Helical" evidence="6">
    <location>
        <begin position="310"/>
        <end position="336"/>
    </location>
</feature>
<evidence type="ECO:0000256" key="4">
    <source>
        <dbReference type="ARBA" id="ARBA00023136"/>
    </source>
</evidence>
<evidence type="ECO:0000256" key="1">
    <source>
        <dbReference type="ARBA" id="ARBA00004141"/>
    </source>
</evidence>
<gene>
    <name evidence="8" type="ORF">L207DRAFT_519576</name>
</gene>
<feature type="transmembrane region" description="Helical" evidence="6">
    <location>
        <begin position="412"/>
        <end position="431"/>
    </location>
</feature>
<evidence type="ECO:0000256" key="2">
    <source>
        <dbReference type="ARBA" id="ARBA00022692"/>
    </source>
</evidence>
<evidence type="ECO:0000313" key="9">
    <source>
        <dbReference type="Proteomes" id="UP000235786"/>
    </source>
</evidence>
<dbReference type="FunFam" id="1.20.1250.20:FF:000011">
    <property type="entry name" value="MFS multidrug transporter, putative"/>
    <property type="match status" value="1"/>
</dbReference>
<accession>A0A2J6QYL3</accession>
<feature type="compositionally biased region" description="Polar residues" evidence="5">
    <location>
        <begin position="16"/>
        <end position="28"/>
    </location>
</feature>
<protein>
    <submittedName>
        <fullName evidence="8">MFS multidrug transporter</fullName>
    </submittedName>
</protein>
<dbReference type="EMBL" id="KZ613963">
    <property type="protein sequence ID" value="PMD31329.1"/>
    <property type="molecule type" value="Genomic_DNA"/>
</dbReference>
<proteinExistence type="predicted"/>
<dbReference type="PROSITE" id="PS50850">
    <property type="entry name" value="MFS"/>
    <property type="match status" value="1"/>
</dbReference>
<dbReference type="Proteomes" id="UP000235786">
    <property type="component" value="Unassembled WGS sequence"/>
</dbReference>
<feature type="transmembrane region" description="Helical" evidence="6">
    <location>
        <begin position="204"/>
        <end position="227"/>
    </location>
</feature>
<feature type="region of interest" description="Disordered" evidence="5">
    <location>
        <begin position="1"/>
        <end position="30"/>
    </location>
</feature>
<evidence type="ECO:0000256" key="3">
    <source>
        <dbReference type="ARBA" id="ARBA00022989"/>
    </source>
</evidence>
<dbReference type="CDD" id="cd17323">
    <property type="entry name" value="MFS_Tpo1_MDR_like"/>
    <property type="match status" value="1"/>
</dbReference>
<keyword evidence="3 6" id="KW-1133">Transmembrane helix</keyword>
<evidence type="ECO:0000256" key="6">
    <source>
        <dbReference type="SAM" id="Phobius"/>
    </source>
</evidence>
<feature type="transmembrane region" description="Helical" evidence="6">
    <location>
        <begin position="507"/>
        <end position="526"/>
    </location>
</feature>
<keyword evidence="9" id="KW-1185">Reference proteome</keyword>
<evidence type="ECO:0000313" key="8">
    <source>
        <dbReference type="EMBL" id="PMD31329.1"/>
    </source>
</evidence>
<dbReference type="OrthoDB" id="6770063at2759"/>
<feature type="transmembrane region" description="Helical" evidence="6">
    <location>
        <begin position="233"/>
        <end position="253"/>
    </location>
</feature>
<evidence type="ECO:0000256" key="5">
    <source>
        <dbReference type="SAM" id="MobiDB-lite"/>
    </source>
</evidence>
<feature type="transmembrane region" description="Helical" evidence="6">
    <location>
        <begin position="117"/>
        <end position="136"/>
    </location>
</feature>
<dbReference type="PANTHER" id="PTHR23502:SF60">
    <property type="entry name" value="MAJOR FACILITATOR SUPERFAMILY (MFS) PROFILE DOMAIN-CONTAINING PROTEIN-RELATED"/>
    <property type="match status" value="1"/>
</dbReference>
<feature type="transmembrane region" description="Helical" evidence="6">
    <location>
        <begin position="170"/>
        <end position="192"/>
    </location>
</feature>
<comment type="subcellular location">
    <subcellularLocation>
        <location evidence="1">Membrane</location>
        <topology evidence="1">Multi-pass membrane protein</topology>
    </subcellularLocation>
</comment>
<dbReference type="Pfam" id="PF07690">
    <property type="entry name" value="MFS_1"/>
    <property type="match status" value="1"/>
</dbReference>
<dbReference type="PANTHER" id="PTHR23502">
    <property type="entry name" value="MAJOR FACILITATOR SUPERFAMILY"/>
    <property type="match status" value="1"/>
</dbReference>
<dbReference type="STRING" id="1149755.A0A2J6QYL3"/>
<sequence>MEPPSEARTALESRHNISSVHAKTSPVNPDNIVEKVEQGQSQADNSNVLLPSDPNLIAFQHNDPGNPFNWSLRRRWLLTVLVSCYTFISPVSSSMVAPALSYIRDDFKITNSITEQMVLSIFVLSFGIGPLILGPLSEVYGRVYVLQLGNLLYLLFNIACGLSQTTTQLIVFRFLSGLGGGASLAIGGGVLSDCFTTEQRGRAVAVYNLAPLLGPSLGPIAGAWLTQYRSWRWTFWISSIADGAILIVGLLFLRETYAPIILARRVKAEMKLTGNPDLHTPYSDYGRKSVWKTVGSALVRPLRMLTTQPIVFFLSLFYAYIYGLMYLVLSTFPVLWHTVYNEPTSIAGLNYISLGLGYFVGSQICAISIDRIYTYLRATKGRFHRQPSGNQVEQNNTAEELPTGVPEYRIPLMVPASLFIPAGLLIYGLTAAAHKHWILPNLGTFLFSLGVIVNFQCIQNYLIDAYSLYAASATGAATFLRAIAGFGLPLLGPKLYASLGYGGGNGLLAGIAVGLGGAAPWVLWRYGAWLRGRSRFAVEK</sequence>
<feature type="transmembrane region" description="Helical" evidence="6">
    <location>
        <begin position="437"/>
        <end position="455"/>
    </location>
</feature>
<name>A0A2J6QYL3_HYAVF</name>
<feature type="transmembrane region" description="Helical" evidence="6">
    <location>
        <begin position="143"/>
        <end position="164"/>
    </location>
</feature>